<evidence type="ECO:0000259" key="6">
    <source>
        <dbReference type="PROSITE" id="PS51012"/>
    </source>
</evidence>
<dbReference type="PIRSF" id="PIRSF006648">
    <property type="entry name" value="DrrB"/>
    <property type="match status" value="1"/>
</dbReference>
<organism evidence="7 9">
    <name type="scientific">Sulfuracidifex tepidarius</name>
    <dbReference type="NCBI Taxonomy" id="1294262"/>
    <lineage>
        <taxon>Archaea</taxon>
        <taxon>Thermoproteota</taxon>
        <taxon>Thermoprotei</taxon>
        <taxon>Sulfolobales</taxon>
        <taxon>Sulfolobaceae</taxon>
        <taxon>Sulfuracidifex</taxon>
    </lineage>
</organism>
<reference evidence="7 9" key="2">
    <citation type="journal article" date="2020" name="Int. J. Syst. Evol. Microbiol.">
        <title>Sulfuracidifex tepidarius gen. nov., sp. nov. and transfer of Sulfolobus metallicus Huber and Stetter 1992 to the genus Sulfuracidifex as Sulfuracidifex metallicus comb. nov.</title>
        <authorList>
            <person name="Itoh T."/>
            <person name="Miura T."/>
            <person name="Sakai H.D."/>
            <person name="Kato S."/>
            <person name="Ohkuma M."/>
            <person name="Takashina T."/>
        </authorList>
    </citation>
    <scope>NUCLEOTIDE SEQUENCE [LARGE SCALE GENOMIC DNA]</scope>
    <source>
        <strain evidence="7 9">IC-006</strain>
        <strain evidence="8">IC-007</strain>
    </source>
</reference>
<protein>
    <recommendedName>
        <fullName evidence="6">ABC transmembrane type-2 domain-containing protein</fullName>
    </recommendedName>
</protein>
<dbReference type="PANTHER" id="PTHR43077:SF10">
    <property type="entry name" value="TRANSPORT PERMEASE PROTEIN"/>
    <property type="match status" value="1"/>
</dbReference>
<keyword evidence="2 5" id="KW-0812">Transmembrane</keyword>
<feature type="domain" description="ABC transmembrane type-2" evidence="6">
    <location>
        <begin position="21"/>
        <end position="252"/>
    </location>
</feature>
<dbReference type="PANTHER" id="PTHR43077">
    <property type="entry name" value="TRANSPORT PERMEASE YVFS-RELATED"/>
    <property type="match status" value="1"/>
</dbReference>
<dbReference type="STRING" id="1294262.GCA_001316085_00733"/>
<dbReference type="GO" id="GO:0140359">
    <property type="term" value="F:ABC-type transporter activity"/>
    <property type="evidence" value="ECO:0007669"/>
    <property type="project" value="InterPro"/>
</dbReference>
<dbReference type="RefSeq" id="WP_054845275.1">
    <property type="nucleotide sequence ID" value="NZ_AP018929.1"/>
</dbReference>
<dbReference type="AlphaFoldDB" id="A0A510DYY1"/>
<accession>A0A510E7I2</accession>
<name>A0A510DYY1_9CREN</name>
<dbReference type="InterPro" id="IPR051328">
    <property type="entry name" value="T7SS_ABC-Transporter"/>
</dbReference>
<dbReference type="OrthoDB" id="147058at2157"/>
<gene>
    <name evidence="7" type="ORF">IC006_2782</name>
    <name evidence="8" type="ORF">IC007_2796</name>
</gene>
<feature type="transmembrane region" description="Helical" evidence="5">
    <location>
        <begin position="230"/>
        <end position="249"/>
    </location>
</feature>
<reference evidence="10" key="1">
    <citation type="submission" date="2018-09" db="EMBL/GenBank/DDBJ databases">
        <title>Complete Genome Sequencing of Sulfolobus sp. JCM 16834.</title>
        <authorList>
            <person name="Kato S."/>
            <person name="Itoh T."/>
            <person name="Ohkuma M."/>
        </authorList>
    </citation>
    <scope>NUCLEOTIDE SEQUENCE [LARGE SCALE GENOMIC DNA]</scope>
    <source>
        <strain evidence="10">IC-007</strain>
    </source>
</reference>
<evidence type="ECO:0000256" key="2">
    <source>
        <dbReference type="ARBA" id="ARBA00022692"/>
    </source>
</evidence>
<keyword evidence="3 5" id="KW-1133">Transmembrane helix</keyword>
<keyword evidence="9" id="KW-1185">Reference proteome</keyword>
<feature type="transmembrane region" description="Helical" evidence="5">
    <location>
        <begin position="144"/>
        <end position="162"/>
    </location>
</feature>
<feature type="transmembrane region" description="Helical" evidence="5">
    <location>
        <begin position="58"/>
        <end position="83"/>
    </location>
</feature>
<accession>A0A510DYY1</accession>
<dbReference type="GeneID" id="41719064"/>
<evidence type="ECO:0000256" key="3">
    <source>
        <dbReference type="ARBA" id="ARBA00022989"/>
    </source>
</evidence>
<dbReference type="InterPro" id="IPR000412">
    <property type="entry name" value="ABC_2_transport"/>
</dbReference>
<dbReference type="InterPro" id="IPR013525">
    <property type="entry name" value="ABC2_TM"/>
</dbReference>
<keyword evidence="4 5" id="KW-0472">Membrane</keyword>
<evidence type="ECO:0000313" key="8">
    <source>
        <dbReference type="EMBL" id="BBG28240.1"/>
    </source>
</evidence>
<proteinExistence type="predicted"/>
<feature type="transmembrane region" description="Helical" evidence="5">
    <location>
        <begin position="21"/>
        <end position="38"/>
    </location>
</feature>
<dbReference type="Pfam" id="PF01061">
    <property type="entry name" value="ABC2_membrane"/>
    <property type="match status" value="1"/>
</dbReference>
<evidence type="ECO:0000313" key="10">
    <source>
        <dbReference type="Proteomes" id="UP000325030"/>
    </source>
</evidence>
<feature type="transmembrane region" description="Helical" evidence="5">
    <location>
        <begin position="174"/>
        <end position="196"/>
    </location>
</feature>
<dbReference type="GO" id="GO:0043190">
    <property type="term" value="C:ATP-binding cassette (ABC) transporter complex"/>
    <property type="evidence" value="ECO:0007669"/>
    <property type="project" value="InterPro"/>
</dbReference>
<sequence length="256" mass="28716">MMEKVIALYKRELKRTFRSKFMWLTILIQPLMWLVFFGSSFSGAPAQFLESFFHTKDYIAFILPGELSISMVTVGMFSSMSFVQDKRFGYLRRVLVTPTRKSAIFLAKVMGGMTRGLLQIPVMLLASLALGVTFNLSVVALIEWIIGMIFLGIGFSSLYSIITINSSDWQAPGVISNLINFPLMFSSTALFPRAFFPSWLKIISDGNPITYAAEVGRDALVYGDPPTIDYMLFLVIFGVVFLIIGTIVADRYLKAE</sequence>
<dbReference type="EMBL" id="AP018930">
    <property type="protein sequence ID" value="BBG28240.1"/>
    <property type="molecule type" value="Genomic_DNA"/>
</dbReference>
<dbReference type="KEGG" id="step:IC006_2782"/>
<dbReference type="PROSITE" id="PS51012">
    <property type="entry name" value="ABC_TM2"/>
    <property type="match status" value="1"/>
</dbReference>
<dbReference type="Proteomes" id="UP000325030">
    <property type="component" value="Chromosome"/>
</dbReference>
<evidence type="ECO:0000313" key="9">
    <source>
        <dbReference type="Proteomes" id="UP000322983"/>
    </source>
</evidence>
<comment type="subcellular location">
    <subcellularLocation>
        <location evidence="1">Membrane</location>
        <topology evidence="1">Multi-pass membrane protein</topology>
    </subcellularLocation>
</comment>
<evidence type="ECO:0000256" key="5">
    <source>
        <dbReference type="SAM" id="Phobius"/>
    </source>
</evidence>
<evidence type="ECO:0000256" key="4">
    <source>
        <dbReference type="ARBA" id="ARBA00023136"/>
    </source>
</evidence>
<dbReference type="InterPro" id="IPR047817">
    <property type="entry name" value="ABC2_TM_bact-type"/>
</dbReference>
<dbReference type="Proteomes" id="UP000322983">
    <property type="component" value="Chromosome"/>
</dbReference>
<evidence type="ECO:0000256" key="1">
    <source>
        <dbReference type="ARBA" id="ARBA00004141"/>
    </source>
</evidence>
<dbReference type="EMBL" id="AP018929">
    <property type="protein sequence ID" value="BBG25446.1"/>
    <property type="molecule type" value="Genomic_DNA"/>
</dbReference>
<evidence type="ECO:0000313" key="7">
    <source>
        <dbReference type="EMBL" id="BBG25446.1"/>
    </source>
</evidence>